<evidence type="ECO:0000313" key="4">
    <source>
        <dbReference type="Proteomes" id="UP000237662"/>
    </source>
</evidence>
<dbReference type="PANTHER" id="PTHR42767">
    <property type="entry name" value="ENDO-BETA-1,6-GALACTANASE"/>
    <property type="match status" value="1"/>
</dbReference>
<gene>
    <name evidence="3" type="ORF">CLV84_0028</name>
</gene>
<name>A0A2S6I6H4_9BACT</name>
<dbReference type="PROSITE" id="PS51257">
    <property type="entry name" value="PROKAR_LIPOPROTEIN"/>
    <property type="match status" value="1"/>
</dbReference>
<reference evidence="3 4" key="1">
    <citation type="submission" date="2018-02" db="EMBL/GenBank/DDBJ databases">
        <title>Genomic Encyclopedia of Archaeal and Bacterial Type Strains, Phase II (KMG-II): from individual species to whole genera.</title>
        <authorList>
            <person name="Goeker M."/>
        </authorList>
    </citation>
    <scope>NUCLEOTIDE SEQUENCE [LARGE SCALE GENOMIC DNA]</scope>
    <source>
        <strain evidence="3 4">DSM 29526</strain>
    </source>
</reference>
<evidence type="ECO:0000259" key="1">
    <source>
        <dbReference type="Pfam" id="PF14587"/>
    </source>
</evidence>
<dbReference type="InterPro" id="IPR039514">
    <property type="entry name" value="6GAL-like"/>
</dbReference>
<accession>A0A2S6I6H4</accession>
<evidence type="ECO:0000259" key="2">
    <source>
        <dbReference type="Pfam" id="PF17189"/>
    </source>
</evidence>
<dbReference type="Proteomes" id="UP000237662">
    <property type="component" value="Unassembled WGS sequence"/>
</dbReference>
<dbReference type="GO" id="GO:0004553">
    <property type="term" value="F:hydrolase activity, hydrolyzing O-glycosyl compounds"/>
    <property type="evidence" value="ECO:0007669"/>
    <property type="project" value="InterPro"/>
</dbReference>
<comment type="caution">
    <text evidence="3">The sequence shown here is derived from an EMBL/GenBank/DDBJ whole genome shotgun (WGS) entry which is preliminary data.</text>
</comment>
<dbReference type="InterPro" id="IPR033452">
    <property type="entry name" value="GH30_C"/>
</dbReference>
<dbReference type="InterPro" id="IPR013780">
    <property type="entry name" value="Glyco_hydro_b"/>
</dbReference>
<dbReference type="RefSeq" id="WP_104417713.1">
    <property type="nucleotide sequence ID" value="NZ_PTJC01000005.1"/>
</dbReference>
<protein>
    <submittedName>
        <fullName evidence="3">O-glycosyl hydrolase</fullName>
    </submittedName>
</protein>
<keyword evidence="4" id="KW-1185">Reference proteome</keyword>
<sequence length="526" mass="58899">MKRRFLSLLLCGAIATGCRQPPSLPESDQGEVAYTLDPTVRYQTVHNFGASDAWTIQYVGANWPEEQRNEIADLLFSKETDEEGNPVGIGLTAWRFNIGAGSQAQGDGSGITSEWRRAESFGNPDGTYDWSRHAGQRWMLQAAKDRGVETFIGFVNSPPVWMTRNGKAWSEDGKESNLQPEHYADFADYLVKIVRGVERETGIPFDFLSPFNEPQWEWMCCKQEGTPYDNDELAAVTREIDAAFTKAGITETELEIAETAQVEYLYKPDKGPKQRSDQLRAFFDPTSELYLGNLEHLALEVAVHDYFSTWPVENLVRTRQEAWTALQAINPELEYMASEYCLLEDNEEVKGPGRDLGMDPALYLARVMQADFLFANASSWQWWLGVSNGDYKDGLVYTDDDKFAGEVYDSKLLWTVGNFSYFLRPGAIRLSIERADGTPAEEAFPTGVIASAYENADGSRVIVFVNQQPTPQPVTLTGNRDTASTFRAYVTSDAEADDLRYAGTFTTVDAYTLPARSVVTWLLPAS</sequence>
<dbReference type="Gene3D" id="2.60.40.1180">
    <property type="entry name" value="Golgi alpha-mannosidase II"/>
    <property type="match status" value="1"/>
</dbReference>
<dbReference type="AlphaFoldDB" id="A0A2S6I6H4"/>
<dbReference type="Pfam" id="PF17189">
    <property type="entry name" value="Glyco_hydro_30C"/>
    <property type="match status" value="1"/>
</dbReference>
<dbReference type="Gene3D" id="3.20.20.80">
    <property type="entry name" value="Glycosidases"/>
    <property type="match status" value="1"/>
</dbReference>
<dbReference type="Pfam" id="PF14587">
    <property type="entry name" value="Glyco_hydr_30_2"/>
    <property type="match status" value="1"/>
</dbReference>
<dbReference type="SUPFAM" id="SSF51445">
    <property type="entry name" value="(Trans)glycosidases"/>
    <property type="match status" value="1"/>
</dbReference>
<dbReference type="InterPro" id="IPR039743">
    <property type="entry name" value="6GAL/EXGAL"/>
</dbReference>
<keyword evidence="3" id="KW-0378">Hydrolase</keyword>
<proteinExistence type="predicted"/>
<dbReference type="PANTHER" id="PTHR42767:SF1">
    <property type="entry name" value="ENDO-BETA-1,6-GALACTANASE-LIKE DOMAIN-CONTAINING PROTEIN"/>
    <property type="match status" value="1"/>
</dbReference>
<feature type="domain" description="Endo-beta-1,6-galactanase-like" evidence="1">
    <location>
        <begin position="33"/>
        <end position="397"/>
    </location>
</feature>
<dbReference type="InterPro" id="IPR017853">
    <property type="entry name" value="GH"/>
</dbReference>
<organism evidence="3 4">
    <name type="scientific">Neolewinella xylanilytica</name>
    <dbReference type="NCBI Taxonomy" id="1514080"/>
    <lineage>
        <taxon>Bacteria</taxon>
        <taxon>Pseudomonadati</taxon>
        <taxon>Bacteroidota</taxon>
        <taxon>Saprospiria</taxon>
        <taxon>Saprospirales</taxon>
        <taxon>Lewinellaceae</taxon>
        <taxon>Neolewinella</taxon>
    </lineage>
</organism>
<dbReference type="SUPFAM" id="SSF51011">
    <property type="entry name" value="Glycosyl hydrolase domain"/>
    <property type="match status" value="1"/>
</dbReference>
<feature type="domain" description="Glycosyl hydrolase family 30 beta sandwich" evidence="2">
    <location>
        <begin position="439"/>
        <end position="521"/>
    </location>
</feature>
<dbReference type="OrthoDB" id="9806701at2"/>
<dbReference type="EMBL" id="PTJC01000005">
    <property type="protein sequence ID" value="PPK87094.1"/>
    <property type="molecule type" value="Genomic_DNA"/>
</dbReference>
<evidence type="ECO:0000313" key="3">
    <source>
        <dbReference type="EMBL" id="PPK87094.1"/>
    </source>
</evidence>